<accession>A0ABQ9BXD2</accession>
<name>A0ABQ9BXD2_9ROSI</name>
<evidence type="ECO:0000313" key="3">
    <source>
        <dbReference type="Proteomes" id="UP001141253"/>
    </source>
</evidence>
<gene>
    <name evidence="2" type="ORF">OIU77_025769</name>
</gene>
<dbReference type="EMBL" id="JAPFFI010000006">
    <property type="protein sequence ID" value="KAJ6391872.1"/>
    <property type="molecule type" value="Genomic_DNA"/>
</dbReference>
<keyword evidence="1" id="KW-0812">Transmembrane</keyword>
<proteinExistence type="predicted"/>
<evidence type="ECO:0000256" key="1">
    <source>
        <dbReference type="SAM" id="Phobius"/>
    </source>
</evidence>
<keyword evidence="1" id="KW-1133">Transmembrane helix</keyword>
<comment type="caution">
    <text evidence="2">The sequence shown here is derived from an EMBL/GenBank/DDBJ whole genome shotgun (WGS) entry which is preliminary data.</text>
</comment>
<reference evidence="2" key="2">
    <citation type="journal article" date="2023" name="Int. J. Mol. Sci.">
        <title>De Novo Assembly and Annotation of 11 Diverse Shrub Willow (Salix) Genomes Reveals Novel Gene Organization in Sex-Linked Regions.</title>
        <authorList>
            <person name="Hyden B."/>
            <person name="Feng K."/>
            <person name="Yates T.B."/>
            <person name="Jawdy S."/>
            <person name="Cereghino C."/>
            <person name="Smart L.B."/>
            <person name="Muchero W."/>
        </authorList>
    </citation>
    <scope>NUCLEOTIDE SEQUENCE</scope>
    <source>
        <tissue evidence="2">Shoot tip</tissue>
    </source>
</reference>
<keyword evidence="1" id="KW-0472">Membrane</keyword>
<protein>
    <submittedName>
        <fullName evidence="2">Uncharacterized protein</fullName>
    </submittedName>
</protein>
<organism evidence="2 3">
    <name type="scientific">Salix suchowensis</name>
    <dbReference type="NCBI Taxonomy" id="1278906"/>
    <lineage>
        <taxon>Eukaryota</taxon>
        <taxon>Viridiplantae</taxon>
        <taxon>Streptophyta</taxon>
        <taxon>Embryophyta</taxon>
        <taxon>Tracheophyta</taxon>
        <taxon>Spermatophyta</taxon>
        <taxon>Magnoliopsida</taxon>
        <taxon>eudicotyledons</taxon>
        <taxon>Gunneridae</taxon>
        <taxon>Pentapetalae</taxon>
        <taxon>rosids</taxon>
        <taxon>fabids</taxon>
        <taxon>Malpighiales</taxon>
        <taxon>Salicaceae</taxon>
        <taxon>Saliceae</taxon>
        <taxon>Salix</taxon>
    </lineage>
</organism>
<evidence type="ECO:0000313" key="2">
    <source>
        <dbReference type="EMBL" id="KAJ6391872.1"/>
    </source>
</evidence>
<keyword evidence="3" id="KW-1185">Reference proteome</keyword>
<reference evidence="2" key="1">
    <citation type="submission" date="2022-10" db="EMBL/GenBank/DDBJ databases">
        <authorList>
            <person name="Hyden B.L."/>
            <person name="Feng K."/>
            <person name="Yates T."/>
            <person name="Jawdy S."/>
            <person name="Smart L.B."/>
            <person name="Muchero W."/>
        </authorList>
    </citation>
    <scope>NUCLEOTIDE SEQUENCE</scope>
    <source>
        <tissue evidence="2">Shoot tip</tissue>
    </source>
</reference>
<feature type="transmembrane region" description="Helical" evidence="1">
    <location>
        <begin position="65"/>
        <end position="82"/>
    </location>
</feature>
<dbReference type="Proteomes" id="UP001141253">
    <property type="component" value="Chromosome 2"/>
</dbReference>
<sequence>MVSNGTTVPGYKPKTTCISLGEAAMDPDFILDPEGTTKGNLGSMNACSCESMCRLEIFWRVHSEVYFILIVVSVFLCFLLKRRMRFNILKHRQSPKRSVQHSLEGGKLQARNRKCKQTNLLNKQIPLIRRELQR</sequence>